<dbReference type="InterPro" id="IPR029058">
    <property type="entry name" value="AB_hydrolase_fold"/>
</dbReference>
<evidence type="ECO:0000256" key="1">
    <source>
        <dbReference type="ARBA" id="ARBA00022801"/>
    </source>
</evidence>
<evidence type="ECO:0000259" key="2">
    <source>
        <dbReference type="Pfam" id="PF07859"/>
    </source>
</evidence>
<proteinExistence type="predicted"/>
<dbReference type="Gene3D" id="3.40.50.1820">
    <property type="entry name" value="alpha/beta hydrolase"/>
    <property type="match status" value="1"/>
</dbReference>
<dbReference type="PANTHER" id="PTHR48081">
    <property type="entry name" value="AB HYDROLASE SUPERFAMILY PROTEIN C4A8.06C"/>
    <property type="match status" value="1"/>
</dbReference>
<gene>
    <name evidence="3" type="ORF">SAMN04487772_12311</name>
</gene>
<dbReference type="AlphaFoldDB" id="A0A1I0ENI6"/>
<dbReference type="PANTHER" id="PTHR48081:SF8">
    <property type="entry name" value="ALPHA_BETA HYDROLASE FOLD-3 DOMAIN-CONTAINING PROTEIN-RELATED"/>
    <property type="match status" value="1"/>
</dbReference>
<protein>
    <submittedName>
        <fullName evidence="3">Acetyl esterase/lipase</fullName>
    </submittedName>
</protein>
<name>A0A1I0ENI6_9FIRM</name>
<dbReference type="Proteomes" id="UP000199800">
    <property type="component" value="Unassembled WGS sequence"/>
</dbReference>
<accession>A0A1I0ENI6</accession>
<keyword evidence="1" id="KW-0378">Hydrolase</keyword>
<dbReference type="InterPro" id="IPR013094">
    <property type="entry name" value="AB_hydrolase_3"/>
</dbReference>
<dbReference type="GO" id="GO:0016787">
    <property type="term" value="F:hydrolase activity"/>
    <property type="evidence" value="ECO:0007669"/>
    <property type="project" value="UniProtKB-KW"/>
</dbReference>
<sequence>MGLKYDESLIDPEIRKLKILGKMLPAVFTNTRTIKLFNKLDSIMLQGKCKIENVIYEQRWITRKDGKRLRICIYKPKNATGNLPGLLWIHGGGYAIGLPEMDQKFISNFLETADCVIVAPDYRLSVSEPYPAALDDCYAALLWMKHNTEKLGIRSNQIMVGGESAGGGLAAALTLYVRDKGNVNISFQIPLYPMIDDRMITKSSQNNYYPVWNSKMNYKGWSYYLGSMFQTNDVPKYAAPARETDYSNLPPACTFIGSLEPFRDEAIAYIEGLKEAGVDTFFHEYQGCYHGFDKIGEDSKIGREATRFLLDTFKYAIENYFSEQPPKKK</sequence>
<organism evidence="3 4">
    <name type="scientific">[Clostridium] polysaccharolyticum</name>
    <dbReference type="NCBI Taxonomy" id="29364"/>
    <lineage>
        <taxon>Bacteria</taxon>
        <taxon>Bacillati</taxon>
        <taxon>Bacillota</taxon>
        <taxon>Clostridia</taxon>
        <taxon>Lachnospirales</taxon>
        <taxon>Lachnospiraceae</taxon>
    </lineage>
</organism>
<dbReference type="EMBL" id="FOHN01000023">
    <property type="protein sequence ID" value="SET46760.1"/>
    <property type="molecule type" value="Genomic_DNA"/>
</dbReference>
<dbReference type="OrthoDB" id="24847at2"/>
<reference evidence="3 4" key="1">
    <citation type="submission" date="2016-10" db="EMBL/GenBank/DDBJ databases">
        <authorList>
            <person name="de Groot N.N."/>
        </authorList>
    </citation>
    <scope>NUCLEOTIDE SEQUENCE [LARGE SCALE GENOMIC DNA]</scope>
    <source>
        <strain evidence="3 4">DSM 1801</strain>
    </source>
</reference>
<dbReference type="SUPFAM" id="SSF53474">
    <property type="entry name" value="alpha/beta-Hydrolases"/>
    <property type="match status" value="1"/>
</dbReference>
<dbReference type="Pfam" id="PF07859">
    <property type="entry name" value="Abhydrolase_3"/>
    <property type="match status" value="1"/>
</dbReference>
<evidence type="ECO:0000313" key="4">
    <source>
        <dbReference type="Proteomes" id="UP000199800"/>
    </source>
</evidence>
<evidence type="ECO:0000313" key="3">
    <source>
        <dbReference type="EMBL" id="SET46760.1"/>
    </source>
</evidence>
<dbReference type="STRING" id="29364.SAMN04487772_12311"/>
<dbReference type="InterPro" id="IPR050300">
    <property type="entry name" value="GDXG_lipolytic_enzyme"/>
</dbReference>
<feature type="domain" description="Alpha/beta hydrolase fold-3" evidence="2">
    <location>
        <begin position="86"/>
        <end position="292"/>
    </location>
</feature>
<keyword evidence="4" id="KW-1185">Reference proteome</keyword>